<dbReference type="STRING" id="227321.Q5B8V9"/>
<dbReference type="HOGENOM" id="CLU_012162_0_0_1"/>
<evidence type="ECO:0000313" key="3">
    <source>
        <dbReference type="Proteomes" id="UP000000560"/>
    </source>
</evidence>
<evidence type="ECO:0000313" key="2">
    <source>
        <dbReference type="EMBL" id="CBF83552.1"/>
    </source>
</evidence>
<dbReference type="AlphaFoldDB" id="Q5B8V9"/>
<gene>
    <name evidence="2" type="ORF">ANIA_03021</name>
</gene>
<feature type="region of interest" description="Disordered" evidence="1">
    <location>
        <begin position="919"/>
        <end position="954"/>
    </location>
</feature>
<organism evidence="2 3">
    <name type="scientific">Emericella nidulans (strain FGSC A4 / ATCC 38163 / CBS 112.46 / NRRL 194 / M139)</name>
    <name type="common">Aspergillus nidulans</name>
    <dbReference type="NCBI Taxonomy" id="227321"/>
    <lineage>
        <taxon>Eukaryota</taxon>
        <taxon>Fungi</taxon>
        <taxon>Dikarya</taxon>
        <taxon>Ascomycota</taxon>
        <taxon>Pezizomycotina</taxon>
        <taxon>Eurotiomycetes</taxon>
        <taxon>Eurotiomycetidae</taxon>
        <taxon>Eurotiales</taxon>
        <taxon>Aspergillaceae</taxon>
        <taxon>Aspergillus</taxon>
        <taxon>Aspergillus subgen. Nidulantes</taxon>
    </lineage>
</organism>
<dbReference type="SUPFAM" id="SSF82171">
    <property type="entry name" value="DPP6 N-terminal domain-like"/>
    <property type="match status" value="1"/>
</dbReference>
<sequence>MSHPLAAAVWEQLSRRDLENIIHEIIGEHAARLATSIALSAGHHGHAPDMESLTQSVLWIQTLFNMQRTYLQGLATSQDCNPYFAPYLVSSDIIFSTLMYLTKVKVDLFPCAKPTASESLRYRQLIGHTFLVGIRLLVLRGEPMNSETKFRLERAMRSAWEHPDLSKSESFLINDLLPKAIASIGSTDLFHAQQSLLRSSKAYIPVFSSGIYPFPGAPDTLVTDLLTALMRKKDDQLTSFYLLFDLLWAAESALIHCHIDRRRFSQEQGHASAGAIKVEEAYTQTQDNRKKLARTILAAFDDEFDTPSLQVLATVILSQNAGEHAPLQTRRIRDSWGKLSPLRDSTDSALSLLMRWLVNRRVQLWDCNGELEAFSHDYQKHLTQWLHNSSSQAFGHPTQMKRGNVGAVYVVNCPAVHPVPEALLEEQLRSSDRKAYEQLQDKSRFLTMNAMCPLCPGNVKIQHARMIESLDQASDALHNTGSESSGRYSLQDSVSRHTTSRSSSRTNSTDQLSRMGSVDGLRSPVSPTSSSLSFFKLSSKSHSPTTPDVLNPFIARPRTGQSQEKQLIRNHFPFQERFCEVFEGAKSASTAKVLFFGFRTESFDLGPAEHYELLVFRNKSAIPEAKLTIETPHLSSPITSMVMSRDDKYVAFTLRDEVRVYEICTTEISQVQLGGKTGYYAVGNVPEAHFSGKHETSGQGRKGVEEVIARKLQFSVDGRRFIVATHLGNQYAYVDVWNCTQRQWKLEPGGSKSFKLPPWSTDDGDLTCVFYDSFNETVILTAFLAREYPISFSLSGEAPSNGTISPRIVHGAQSPSGSRFVLANGMKQMYLCDSTASGSLIPTKMKKAISKISPSAFQPSQLALSFPGENEVFAFWTREGKLMLRTISLHAGGEAVSDYDLRSEFDRLLVDRPLADFHRSRHQPSSLSRQIDSEIEGLQTQPIPRPNLPELPAA</sequence>
<reference evidence="3" key="2">
    <citation type="journal article" date="2009" name="Fungal Genet. Biol.">
        <title>The 2008 update of the Aspergillus nidulans genome annotation: a community effort.</title>
        <authorList>
            <person name="Wortman J.R."/>
            <person name="Gilsenan J.M."/>
            <person name="Joardar V."/>
            <person name="Deegan J."/>
            <person name="Clutterbuck J."/>
            <person name="Andersen M.R."/>
            <person name="Archer D."/>
            <person name="Bencina M."/>
            <person name="Braus G."/>
            <person name="Coutinho P."/>
            <person name="von Dohren H."/>
            <person name="Doonan J."/>
            <person name="Driessen A.J."/>
            <person name="Durek P."/>
            <person name="Espeso E."/>
            <person name="Fekete E."/>
            <person name="Flipphi M."/>
            <person name="Estrada C.G."/>
            <person name="Geysens S."/>
            <person name="Goldman G."/>
            <person name="de Groot P.W."/>
            <person name="Hansen K."/>
            <person name="Harris S.D."/>
            <person name="Heinekamp T."/>
            <person name="Helmstaedt K."/>
            <person name="Henrissat B."/>
            <person name="Hofmann G."/>
            <person name="Homan T."/>
            <person name="Horio T."/>
            <person name="Horiuchi H."/>
            <person name="James S."/>
            <person name="Jones M."/>
            <person name="Karaffa L."/>
            <person name="Karanyi Z."/>
            <person name="Kato M."/>
            <person name="Keller N."/>
            <person name="Kelly D.E."/>
            <person name="Kiel J.A."/>
            <person name="Kim J.M."/>
            <person name="van der Klei I.J."/>
            <person name="Klis F.M."/>
            <person name="Kovalchuk A."/>
            <person name="Krasevec N."/>
            <person name="Kubicek C.P."/>
            <person name="Liu B."/>
            <person name="Maccabe A."/>
            <person name="Meyer V."/>
            <person name="Mirabito P."/>
            <person name="Miskei M."/>
            <person name="Mos M."/>
            <person name="Mullins J."/>
            <person name="Nelson D.R."/>
            <person name="Nielsen J."/>
            <person name="Oakley B.R."/>
            <person name="Osmani S.A."/>
            <person name="Pakula T."/>
            <person name="Paszewski A."/>
            <person name="Paulsen I."/>
            <person name="Pilsyk S."/>
            <person name="Pocsi I."/>
            <person name="Punt P.J."/>
            <person name="Ram A.F."/>
            <person name="Ren Q."/>
            <person name="Robellet X."/>
            <person name="Robson G."/>
            <person name="Seiboth B."/>
            <person name="van Solingen P."/>
            <person name="Specht T."/>
            <person name="Sun J."/>
            <person name="Taheri-Talesh N."/>
            <person name="Takeshita N."/>
            <person name="Ussery D."/>
            <person name="vanKuyk P.A."/>
            <person name="Visser H."/>
            <person name="van de Vondervoort P.J."/>
            <person name="de Vries R.P."/>
            <person name="Walton J."/>
            <person name="Xiang X."/>
            <person name="Xiong Y."/>
            <person name="Zeng A.P."/>
            <person name="Brandt B.W."/>
            <person name="Cornell M.J."/>
            <person name="van den Hondel C.A."/>
            <person name="Visser J."/>
            <person name="Oliver S.G."/>
            <person name="Turner G."/>
        </authorList>
    </citation>
    <scope>GENOME REANNOTATION</scope>
    <source>
        <strain evidence="3">FGSC A4 / ATCC 38163 / CBS 112.46 / NRRL 194 / M139</strain>
    </source>
</reference>
<dbReference type="Proteomes" id="UP000000560">
    <property type="component" value="Chromosome VI"/>
</dbReference>
<dbReference type="RefSeq" id="XP_660625.1">
    <property type="nucleotide sequence ID" value="XM_655533.1"/>
</dbReference>
<dbReference type="eggNOG" id="ENOG502SH8E">
    <property type="taxonomic scope" value="Eukaryota"/>
</dbReference>
<dbReference type="GeneID" id="2874207"/>
<feature type="compositionally biased region" description="Low complexity" evidence="1">
    <location>
        <begin position="496"/>
        <end position="509"/>
    </location>
</feature>
<dbReference type="KEGG" id="ani:ANIA_03021"/>
<proteinExistence type="predicted"/>
<reference evidence="3" key="1">
    <citation type="journal article" date="2005" name="Nature">
        <title>Sequencing of Aspergillus nidulans and comparative analysis with A. fumigatus and A. oryzae.</title>
        <authorList>
            <person name="Galagan J.E."/>
            <person name="Calvo S.E."/>
            <person name="Cuomo C."/>
            <person name="Ma L.J."/>
            <person name="Wortman J.R."/>
            <person name="Batzoglou S."/>
            <person name="Lee S.I."/>
            <person name="Basturkmen M."/>
            <person name="Spevak C.C."/>
            <person name="Clutterbuck J."/>
            <person name="Kapitonov V."/>
            <person name="Jurka J."/>
            <person name="Scazzocchio C."/>
            <person name="Farman M."/>
            <person name="Butler J."/>
            <person name="Purcell S."/>
            <person name="Harris S."/>
            <person name="Braus G.H."/>
            <person name="Draht O."/>
            <person name="Busch S."/>
            <person name="D'Enfert C."/>
            <person name="Bouchier C."/>
            <person name="Goldman G.H."/>
            <person name="Bell-Pedersen D."/>
            <person name="Griffiths-Jones S."/>
            <person name="Doonan J.H."/>
            <person name="Yu J."/>
            <person name="Vienken K."/>
            <person name="Pain A."/>
            <person name="Freitag M."/>
            <person name="Selker E.U."/>
            <person name="Archer D.B."/>
            <person name="Penalva M.A."/>
            <person name="Oakley B.R."/>
            <person name="Momany M."/>
            <person name="Tanaka T."/>
            <person name="Kumagai T."/>
            <person name="Asai K."/>
            <person name="Machida M."/>
            <person name="Nierman W.C."/>
            <person name="Denning D.W."/>
            <person name="Caddick M."/>
            <person name="Hynes M."/>
            <person name="Paoletti M."/>
            <person name="Fischer R."/>
            <person name="Miller B."/>
            <person name="Dyer P."/>
            <person name="Sachs M.S."/>
            <person name="Osmani S.A."/>
            <person name="Birren B.W."/>
        </authorList>
    </citation>
    <scope>NUCLEOTIDE SEQUENCE [LARGE SCALE GENOMIC DNA]</scope>
    <source>
        <strain evidence="3">FGSC A4 / ATCC 38163 / CBS 112.46 / NRRL 194 / M139</strain>
    </source>
</reference>
<protein>
    <submittedName>
        <fullName evidence="2">Uncharacterized protein</fullName>
    </submittedName>
</protein>
<keyword evidence="3" id="KW-1185">Reference proteome</keyword>
<evidence type="ECO:0000256" key="1">
    <source>
        <dbReference type="SAM" id="MobiDB-lite"/>
    </source>
</evidence>
<feature type="compositionally biased region" description="Polar residues" evidence="1">
    <location>
        <begin position="477"/>
        <end position="492"/>
    </location>
</feature>
<dbReference type="EMBL" id="BN001306">
    <property type="protein sequence ID" value="CBF83552.1"/>
    <property type="molecule type" value="Genomic_DNA"/>
</dbReference>
<feature type="compositionally biased region" description="Pro residues" evidence="1">
    <location>
        <begin position="943"/>
        <end position="954"/>
    </location>
</feature>
<name>Q5B8V9_EMENI</name>
<dbReference type="InParanoid" id="Q5B8V9"/>
<dbReference type="OrthoDB" id="5411560at2759"/>
<accession>C8VIV2</accession>
<feature type="region of interest" description="Disordered" evidence="1">
    <location>
        <begin position="476"/>
        <end position="527"/>
    </location>
</feature>
<accession>Q5B8V9</accession>
<dbReference type="OMA" id="DCHPYFL"/>